<accession>A0A6A7ARU7</accession>
<keyword evidence="3" id="KW-1185">Reference proteome</keyword>
<protein>
    <submittedName>
        <fullName evidence="2">Uncharacterized protein</fullName>
    </submittedName>
</protein>
<dbReference type="EMBL" id="MU006346">
    <property type="protein sequence ID" value="KAF2845454.1"/>
    <property type="molecule type" value="Genomic_DNA"/>
</dbReference>
<proteinExistence type="predicted"/>
<evidence type="ECO:0000313" key="3">
    <source>
        <dbReference type="Proteomes" id="UP000799423"/>
    </source>
</evidence>
<sequence>MRLLPSGLDVGSTLSNGLRSWLYRDTSSSSRVLMMTSCPASEGQGFRKLILVPAKPHVADTCGETHAERADQAHGVALQLTVQVTCKTMTSRSNMSRKGSREVQSARIDPWACSIGTYTGVVTAQGTTRLGGHSSPPVRGEHRKHTKIN</sequence>
<evidence type="ECO:0000256" key="1">
    <source>
        <dbReference type="SAM" id="MobiDB-lite"/>
    </source>
</evidence>
<feature type="region of interest" description="Disordered" evidence="1">
    <location>
        <begin position="126"/>
        <end position="149"/>
    </location>
</feature>
<dbReference type="Proteomes" id="UP000799423">
    <property type="component" value="Unassembled WGS sequence"/>
</dbReference>
<gene>
    <name evidence="2" type="ORF">T440DRAFT_264698</name>
</gene>
<name>A0A6A7ARU7_9PLEO</name>
<dbReference type="AlphaFoldDB" id="A0A6A7ARU7"/>
<organism evidence="2 3">
    <name type="scientific">Plenodomus tracheiphilus IPT5</name>
    <dbReference type="NCBI Taxonomy" id="1408161"/>
    <lineage>
        <taxon>Eukaryota</taxon>
        <taxon>Fungi</taxon>
        <taxon>Dikarya</taxon>
        <taxon>Ascomycota</taxon>
        <taxon>Pezizomycotina</taxon>
        <taxon>Dothideomycetes</taxon>
        <taxon>Pleosporomycetidae</taxon>
        <taxon>Pleosporales</taxon>
        <taxon>Pleosporineae</taxon>
        <taxon>Leptosphaeriaceae</taxon>
        <taxon>Plenodomus</taxon>
    </lineage>
</organism>
<reference evidence="2" key="1">
    <citation type="submission" date="2020-01" db="EMBL/GenBank/DDBJ databases">
        <authorList>
            <consortium name="DOE Joint Genome Institute"/>
            <person name="Haridas S."/>
            <person name="Albert R."/>
            <person name="Binder M."/>
            <person name="Bloem J."/>
            <person name="Labutti K."/>
            <person name="Salamov A."/>
            <person name="Andreopoulos B."/>
            <person name="Baker S.E."/>
            <person name="Barry K."/>
            <person name="Bills G."/>
            <person name="Bluhm B.H."/>
            <person name="Cannon C."/>
            <person name="Castanera R."/>
            <person name="Culley D.E."/>
            <person name="Daum C."/>
            <person name="Ezra D."/>
            <person name="Gonzalez J.B."/>
            <person name="Henrissat B."/>
            <person name="Kuo A."/>
            <person name="Liang C."/>
            <person name="Lipzen A."/>
            <person name="Lutzoni F."/>
            <person name="Magnuson J."/>
            <person name="Mondo S."/>
            <person name="Nolan M."/>
            <person name="Ohm R."/>
            <person name="Pangilinan J."/>
            <person name="Park H.-J."/>
            <person name="Ramirez L."/>
            <person name="Alfaro M."/>
            <person name="Sun H."/>
            <person name="Tritt A."/>
            <person name="Yoshinaga Y."/>
            <person name="Zwiers L.-H."/>
            <person name="Turgeon B.G."/>
            <person name="Goodwin S.B."/>
            <person name="Spatafora J.W."/>
            <person name="Crous P.W."/>
            <person name="Grigoriev I.V."/>
        </authorList>
    </citation>
    <scope>NUCLEOTIDE SEQUENCE</scope>
    <source>
        <strain evidence="2">IPT5</strain>
    </source>
</reference>
<evidence type="ECO:0000313" key="2">
    <source>
        <dbReference type="EMBL" id="KAF2845454.1"/>
    </source>
</evidence>